<protein>
    <submittedName>
        <fullName evidence="1">Uncharacterized protein</fullName>
    </submittedName>
</protein>
<evidence type="ECO:0000313" key="1">
    <source>
        <dbReference type="EMBL" id="GAB09137.1"/>
    </source>
</evidence>
<accession>G7GZW2</accession>
<comment type="caution">
    <text evidence="1">The sequence shown here is derived from an EMBL/GenBank/DDBJ whole genome shotgun (WGS) entry which is preliminary data.</text>
</comment>
<evidence type="ECO:0000313" key="2">
    <source>
        <dbReference type="Proteomes" id="UP000035088"/>
    </source>
</evidence>
<proteinExistence type="predicted"/>
<dbReference type="AlphaFoldDB" id="G7GZW2"/>
<gene>
    <name evidence="1" type="ORF">GOARA_029_00010</name>
</gene>
<dbReference type="RefSeq" id="WP_007321214.1">
    <property type="nucleotide sequence ID" value="NZ_BAEE01000029.1"/>
</dbReference>
<keyword evidence="2" id="KW-1185">Reference proteome</keyword>
<reference evidence="1 2" key="1">
    <citation type="submission" date="2011-11" db="EMBL/GenBank/DDBJ databases">
        <title>Whole genome shotgun sequence of Gordonia araii NBRC 100433.</title>
        <authorList>
            <person name="Yoshida Y."/>
            <person name="Hosoyama A."/>
            <person name="Tsuchikane K."/>
            <person name="Katsumata H."/>
            <person name="Yamazaki S."/>
            <person name="Fujita N."/>
        </authorList>
    </citation>
    <scope>NUCLEOTIDE SEQUENCE [LARGE SCALE GENOMIC DNA]</scope>
    <source>
        <strain evidence="1 2">NBRC 100433</strain>
    </source>
</reference>
<name>G7GZW2_9ACTN</name>
<dbReference type="Proteomes" id="UP000035088">
    <property type="component" value="Unassembled WGS sequence"/>
</dbReference>
<organism evidence="1 2">
    <name type="scientific">Gordonia araii NBRC 100433</name>
    <dbReference type="NCBI Taxonomy" id="1073574"/>
    <lineage>
        <taxon>Bacteria</taxon>
        <taxon>Bacillati</taxon>
        <taxon>Actinomycetota</taxon>
        <taxon>Actinomycetes</taxon>
        <taxon>Mycobacteriales</taxon>
        <taxon>Gordoniaceae</taxon>
        <taxon>Gordonia</taxon>
    </lineage>
</organism>
<dbReference type="OrthoDB" id="839783at2"/>
<sequence length="166" mass="19238">MAEIDYTPVDHVLPGWTLRVSGYNEEVDGEHYDGLNRLSGVEYLMEDLIDEYVEQTHARLTRVRGEHGWREFTWDDGAVHRYDWEMYLIDLRCQKCKGRSDLYMLEDEVWEATGLDGWVCFRCVEAALGRRLTPADFKGEGIPANTDQTTHEPELRERIGLPADEG</sequence>
<dbReference type="EMBL" id="BAEE01000029">
    <property type="protein sequence ID" value="GAB09137.1"/>
    <property type="molecule type" value="Genomic_DNA"/>
</dbReference>